<reference evidence="2 3" key="1">
    <citation type="journal article" date="2018" name="Front. Plant Sci.">
        <title>Red Clover (Trifolium pratense) and Zigzag Clover (T. medium) - A Picture of Genomic Similarities and Differences.</title>
        <authorList>
            <person name="Dluhosova J."/>
            <person name="Istvanek J."/>
            <person name="Nedelnik J."/>
            <person name="Repkova J."/>
        </authorList>
    </citation>
    <scope>NUCLEOTIDE SEQUENCE [LARGE SCALE GENOMIC DNA]</scope>
    <source>
        <strain evidence="3">cv. 10/8</strain>
        <tissue evidence="2">Leaf</tissue>
    </source>
</reference>
<name>A0A392R5D9_9FABA</name>
<accession>A0A392R5D9</accession>
<feature type="region of interest" description="Disordered" evidence="1">
    <location>
        <begin position="123"/>
        <end position="146"/>
    </location>
</feature>
<evidence type="ECO:0000313" key="3">
    <source>
        <dbReference type="Proteomes" id="UP000265520"/>
    </source>
</evidence>
<feature type="compositionally biased region" description="Basic and acidic residues" evidence="1">
    <location>
        <begin position="123"/>
        <end position="133"/>
    </location>
</feature>
<dbReference type="EMBL" id="LXQA010184351">
    <property type="protein sequence ID" value="MCI31056.1"/>
    <property type="molecule type" value="Genomic_DNA"/>
</dbReference>
<keyword evidence="3" id="KW-1185">Reference proteome</keyword>
<protein>
    <submittedName>
        <fullName evidence="2">Uncharacterized protein</fullName>
    </submittedName>
</protein>
<organism evidence="2 3">
    <name type="scientific">Trifolium medium</name>
    <dbReference type="NCBI Taxonomy" id="97028"/>
    <lineage>
        <taxon>Eukaryota</taxon>
        <taxon>Viridiplantae</taxon>
        <taxon>Streptophyta</taxon>
        <taxon>Embryophyta</taxon>
        <taxon>Tracheophyta</taxon>
        <taxon>Spermatophyta</taxon>
        <taxon>Magnoliopsida</taxon>
        <taxon>eudicotyledons</taxon>
        <taxon>Gunneridae</taxon>
        <taxon>Pentapetalae</taxon>
        <taxon>rosids</taxon>
        <taxon>fabids</taxon>
        <taxon>Fabales</taxon>
        <taxon>Fabaceae</taxon>
        <taxon>Papilionoideae</taxon>
        <taxon>50 kb inversion clade</taxon>
        <taxon>NPAAA clade</taxon>
        <taxon>Hologalegina</taxon>
        <taxon>IRL clade</taxon>
        <taxon>Trifolieae</taxon>
        <taxon>Trifolium</taxon>
    </lineage>
</organism>
<proteinExistence type="predicted"/>
<dbReference type="Proteomes" id="UP000265520">
    <property type="component" value="Unassembled WGS sequence"/>
</dbReference>
<comment type="caution">
    <text evidence="2">The sequence shown here is derived from an EMBL/GenBank/DDBJ whole genome shotgun (WGS) entry which is preliminary data.</text>
</comment>
<sequence length="146" mass="16608">MTMESIAYTEARKTEARLEDTKSKFMEMQMSHNQQQQQFQEETKQYQENNNAALINLANQLGQLVQLMANIQSMEVQTNTQTTPDKKNNILPKNEEYGECVTECVEKSEEESMSNGCGVEKIGEENQAPHEVELPQELPCTEGTNT</sequence>
<dbReference type="AlphaFoldDB" id="A0A392R5D9"/>
<evidence type="ECO:0000256" key="1">
    <source>
        <dbReference type="SAM" id="MobiDB-lite"/>
    </source>
</evidence>
<evidence type="ECO:0000313" key="2">
    <source>
        <dbReference type="EMBL" id="MCI31056.1"/>
    </source>
</evidence>
<feature type="non-terminal residue" evidence="2">
    <location>
        <position position="146"/>
    </location>
</feature>